<comment type="caution">
    <text evidence="6">The sequence shown here is derived from an EMBL/GenBank/DDBJ whole genome shotgun (WGS) entry which is preliminary data.</text>
</comment>
<protein>
    <recommendedName>
        <fullName evidence="4">Uncharacterized AAA domain-containing protein ycf46</fullName>
    </recommendedName>
</protein>
<reference evidence="6 7" key="1">
    <citation type="submission" date="2019-01" db="EMBL/GenBank/DDBJ databases">
        <authorList>
            <person name="Chen W.-M."/>
        </authorList>
    </citation>
    <scope>NUCLEOTIDE SEQUENCE [LARGE SCALE GENOMIC DNA]</scope>
    <source>
        <strain evidence="6 7">ICH-3</strain>
    </source>
</reference>
<dbReference type="RefSeq" id="WP_128200916.1">
    <property type="nucleotide sequence ID" value="NZ_SACT01000010.1"/>
</dbReference>
<dbReference type="InterPro" id="IPR027417">
    <property type="entry name" value="P-loop_NTPase"/>
</dbReference>
<dbReference type="InterPro" id="IPR052381">
    <property type="entry name" value="AAA_domain_protein"/>
</dbReference>
<dbReference type="GO" id="GO:0016887">
    <property type="term" value="F:ATP hydrolysis activity"/>
    <property type="evidence" value="ECO:0007669"/>
    <property type="project" value="InterPro"/>
</dbReference>
<dbReference type="Gene3D" id="1.10.8.60">
    <property type="match status" value="1"/>
</dbReference>
<keyword evidence="7" id="KW-1185">Reference proteome</keyword>
<dbReference type="SUPFAM" id="SSF52540">
    <property type="entry name" value="P-loop containing nucleoside triphosphate hydrolases"/>
    <property type="match status" value="1"/>
</dbReference>
<dbReference type="Gene3D" id="3.40.50.300">
    <property type="entry name" value="P-loop containing nucleotide triphosphate hydrolases"/>
    <property type="match status" value="1"/>
</dbReference>
<proteinExistence type="inferred from homology"/>
<evidence type="ECO:0000313" key="6">
    <source>
        <dbReference type="EMBL" id="RVT48463.1"/>
    </source>
</evidence>
<dbReference type="SMART" id="SM00382">
    <property type="entry name" value="AAA"/>
    <property type="match status" value="1"/>
</dbReference>
<dbReference type="OrthoDB" id="9802352at2"/>
<dbReference type="PANTHER" id="PTHR42960">
    <property type="entry name" value="YCF46 PROTEIN"/>
    <property type="match status" value="1"/>
</dbReference>
<dbReference type="InterPro" id="IPR003959">
    <property type="entry name" value="ATPase_AAA_core"/>
</dbReference>
<evidence type="ECO:0000256" key="1">
    <source>
        <dbReference type="ARBA" id="ARBA00022741"/>
    </source>
</evidence>
<dbReference type="EMBL" id="SACT01000010">
    <property type="protein sequence ID" value="RVT48463.1"/>
    <property type="molecule type" value="Genomic_DNA"/>
</dbReference>
<gene>
    <name evidence="6" type="ORF">ENE75_22510</name>
</gene>
<evidence type="ECO:0000259" key="5">
    <source>
        <dbReference type="SMART" id="SM00382"/>
    </source>
</evidence>
<dbReference type="Pfam" id="PF00004">
    <property type="entry name" value="AAA"/>
    <property type="match status" value="1"/>
</dbReference>
<keyword evidence="1" id="KW-0547">Nucleotide-binding</keyword>
<evidence type="ECO:0000256" key="4">
    <source>
        <dbReference type="ARBA" id="ARBA00040480"/>
    </source>
</evidence>
<sequence length="508" mass="54797">MPTEGQAAALQELLDTHVPIAVLQTHDEKRVLALAEAVARRTQRALWAWSASNGLRALHGLKLRLVEQGTDGHPGAADTHELPAALKAMAKVEGPALVLLLDIHPYLNHPVTVRALKDLALASERTGVQLAFVAHALTVPDELQPWTATFEIEPMTPERVRTVLREEITRQRSRSGRDVAGCQRTLESLQRHLVGLPEASVRHLARLALGDGQITTTDLTRVLAAKQAQLGAAELLVFEPDLPAMDQVAGMTALKRWLLLRRAPFLDPAAAEGLPPPKGVLLLGVQGGGKSLAAKAVAASWQLPLFRMDFGALYDKWQGESERKLREALRVAESMQPCVVWMDEVEKGLAGGSAGSDDGTGATRRMLGTLLTWMAERRSRVFLVATANDIQALPPELVRKGRFDEIFFVDLPDEAARAELMRIHLGRLKVAFDEAQLATLVVASTGFSGAEIEAAAVSARYEALALGREANAAAVLAELARTKPLSVTRAEAIAALRAWAAERAVPAG</sequence>
<dbReference type="AlphaFoldDB" id="A0A3S2TZM8"/>
<dbReference type="PANTHER" id="PTHR42960:SF1">
    <property type="entry name" value="YCF46 PROTEIN"/>
    <property type="match status" value="1"/>
</dbReference>
<accession>A0A3S2TZM8</accession>
<dbReference type="Proteomes" id="UP000288178">
    <property type="component" value="Unassembled WGS sequence"/>
</dbReference>
<comment type="similarity">
    <text evidence="3">Belongs to the AAA ATPase family. Highly divergent.</text>
</comment>
<dbReference type="GO" id="GO:0005524">
    <property type="term" value="F:ATP binding"/>
    <property type="evidence" value="ECO:0007669"/>
    <property type="project" value="UniProtKB-KW"/>
</dbReference>
<feature type="domain" description="AAA+ ATPase" evidence="5">
    <location>
        <begin position="276"/>
        <end position="413"/>
    </location>
</feature>
<evidence type="ECO:0000256" key="3">
    <source>
        <dbReference type="ARBA" id="ARBA00038088"/>
    </source>
</evidence>
<keyword evidence="2" id="KW-0067">ATP-binding</keyword>
<dbReference type="InterPro" id="IPR003593">
    <property type="entry name" value="AAA+_ATPase"/>
</dbReference>
<name>A0A3S2TZM8_9BURK</name>
<evidence type="ECO:0000256" key="2">
    <source>
        <dbReference type="ARBA" id="ARBA00022840"/>
    </source>
</evidence>
<evidence type="ECO:0000313" key="7">
    <source>
        <dbReference type="Proteomes" id="UP000288178"/>
    </source>
</evidence>
<organism evidence="6 7">
    <name type="scientific">Rubrivivax albus</name>
    <dbReference type="NCBI Taxonomy" id="2499835"/>
    <lineage>
        <taxon>Bacteria</taxon>
        <taxon>Pseudomonadati</taxon>
        <taxon>Pseudomonadota</taxon>
        <taxon>Betaproteobacteria</taxon>
        <taxon>Burkholderiales</taxon>
        <taxon>Sphaerotilaceae</taxon>
        <taxon>Rubrivivax</taxon>
    </lineage>
</organism>